<proteinExistence type="predicted"/>
<gene>
    <name evidence="1" type="ORF">KPL71_024433</name>
</gene>
<comment type="caution">
    <text evidence="1">The sequence shown here is derived from an EMBL/GenBank/DDBJ whole genome shotgun (WGS) entry which is preliminary data.</text>
</comment>
<dbReference type="EMBL" id="CM039177">
    <property type="protein sequence ID" value="KAH9699599.1"/>
    <property type="molecule type" value="Genomic_DNA"/>
</dbReference>
<organism evidence="1 2">
    <name type="scientific">Citrus sinensis</name>
    <name type="common">Sweet orange</name>
    <name type="synonym">Citrus aurantium var. sinensis</name>
    <dbReference type="NCBI Taxonomy" id="2711"/>
    <lineage>
        <taxon>Eukaryota</taxon>
        <taxon>Viridiplantae</taxon>
        <taxon>Streptophyta</taxon>
        <taxon>Embryophyta</taxon>
        <taxon>Tracheophyta</taxon>
        <taxon>Spermatophyta</taxon>
        <taxon>Magnoliopsida</taxon>
        <taxon>eudicotyledons</taxon>
        <taxon>Gunneridae</taxon>
        <taxon>Pentapetalae</taxon>
        <taxon>rosids</taxon>
        <taxon>malvids</taxon>
        <taxon>Sapindales</taxon>
        <taxon>Rutaceae</taxon>
        <taxon>Aurantioideae</taxon>
        <taxon>Citrus</taxon>
    </lineage>
</organism>
<sequence>MGFSSYSQQAFSLLVLFITSVKGIDATNRVFNVKDFGAAADGIKDDNKAFGTGWREACNWDGIESTVLARTGLSKLPDKQSWITFQYLRHFTLSGEGTFHGQGETAWPLNQCHKNSDCQLPTSIRFNFLNDSTITAIKSVDSKYFHINILGCYNLKINDLKITAHADSPNTDGIHIGRSNGIEISHSVIATGDDCVSLGQGSKNILVSDVFFGPGHGISVGSLGKDTKDEEVVGLTEQYIVSWQACNIQEYSGLLSSMHNASKQTSASLPLSYIFQLMITRPAVNILQVPSQVKISNVRFNNIRGTSATKVATVAKAVNLNWIQFYLSSCQVQIIASSLKYCTELQEPRLAHNDKKGNTVAKYDKLAKKVKNLLPNLHIFNVRPIDKNTKNEKDDAVDKVNDSSKC</sequence>
<dbReference type="Proteomes" id="UP000829398">
    <property type="component" value="Chromosome 8"/>
</dbReference>
<name>A0ACB8IRQ0_CITSI</name>
<reference evidence="2" key="1">
    <citation type="journal article" date="2023" name="Hortic. Res.">
        <title>A chromosome-level phased genome enabling allele-level studies in sweet orange: a case study on citrus Huanglongbing tolerance.</title>
        <authorList>
            <person name="Wu B."/>
            <person name="Yu Q."/>
            <person name="Deng Z."/>
            <person name="Duan Y."/>
            <person name="Luo F."/>
            <person name="Gmitter F. Jr."/>
        </authorList>
    </citation>
    <scope>NUCLEOTIDE SEQUENCE [LARGE SCALE GENOMIC DNA]</scope>
    <source>
        <strain evidence="2">cv. Valencia</strain>
    </source>
</reference>
<accession>A0ACB8IRQ0</accession>
<evidence type="ECO:0000313" key="1">
    <source>
        <dbReference type="EMBL" id="KAH9699599.1"/>
    </source>
</evidence>
<evidence type="ECO:0000313" key="2">
    <source>
        <dbReference type="Proteomes" id="UP000829398"/>
    </source>
</evidence>
<protein>
    <submittedName>
        <fullName evidence="1">Uncharacterized protein</fullName>
    </submittedName>
</protein>
<keyword evidence="2" id="KW-1185">Reference proteome</keyword>